<name>A0A1Q9C4J8_SYMMI</name>
<gene>
    <name evidence="2" type="ORF">AK812_SmicGene42057</name>
</gene>
<dbReference type="Proteomes" id="UP000186817">
    <property type="component" value="Unassembled WGS sequence"/>
</dbReference>
<evidence type="ECO:0000313" key="2">
    <source>
        <dbReference type="EMBL" id="OLP77840.1"/>
    </source>
</evidence>
<dbReference type="EMBL" id="LSRX01001702">
    <property type="protein sequence ID" value="OLP77840.1"/>
    <property type="molecule type" value="Genomic_DNA"/>
</dbReference>
<comment type="caution">
    <text evidence="2">The sequence shown here is derived from an EMBL/GenBank/DDBJ whole genome shotgun (WGS) entry which is preliminary data.</text>
</comment>
<evidence type="ECO:0000313" key="3">
    <source>
        <dbReference type="Proteomes" id="UP000186817"/>
    </source>
</evidence>
<sequence length="309" mass="33162">MVGHLSTLGLFRLARKVPLPKGPNFCTTELGGRRGDEGALTDAQQTAKESFMDAGQRNLPGAPSEDPDDMKQSAERWLPQKRRPKNAATVAAAREAASGKEELPGQAPGPSNQKVDEEIEVGRALGRQRPKREVGAQLRMGVGCRSQSGDCAAHDAGQAVPGPESAMLDGCEAAKTRLARRYRLLCTETSVLAMVHNAEAMAGCRRGPGAADYFPTHGIVFAPSRLPKEPLEEHRNDEYQPQEVPDWGSGSDMPGMAMVVMILPTMLAAVKVSVKEASKAAVATKSLTRERFSTNKKLTDPDLFASGFN</sequence>
<accession>A0A1Q9C4J8</accession>
<feature type="region of interest" description="Disordered" evidence="1">
    <location>
        <begin position="52"/>
        <end position="116"/>
    </location>
</feature>
<dbReference type="AlphaFoldDB" id="A0A1Q9C4J8"/>
<organism evidence="2 3">
    <name type="scientific">Symbiodinium microadriaticum</name>
    <name type="common">Dinoflagellate</name>
    <name type="synonym">Zooxanthella microadriatica</name>
    <dbReference type="NCBI Taxonomy" id="2951"/>
    <lineage>
        <taxon>Eukaryota</taxon>
        <taxon>Sar</taxon>
        <taxon>Alveolata</taxon>
        <taxon>Dinophyceae</taxon>
        <taxon>Suessiales</taxon>
        <taxon>Symbiodiniaceae</taxon>
        <taxon>Symbiodinium</taxon>
    </lineage>
</organism>
<proteinExistence type="predicted"/>
<evidence type="ECO:0000256" key="1">
    <source>
        <dbReference type="SAM" id="MobiDB-lite"/>
    </source>
</evidence>
<feature type="compositionally biased region" description="Low complexity" evidence="1">
    <location>
        <begin position="87"/>
        <end position="96"/>
    </location>
</feature>
<protein>
    <submittedName>
        <fullName evidence="2">Uncharacterized protein</fullName>
    </submittedName>
</protein>
<reference evidence="2 3" key="1">
    <citation type="submission" date="2016-02" db="EMBL/GenBank/DDBJ databases">
        <title>Genome analysis of coral dinoflagellate symbionts highlights evolutionary adaptations to a symbiotic lifestyle.</title>
        <authorList>
            <person name="Aranda M."/>
            <person name="Li Y."/>
            <person name="Liew Y.J."/>
            <person name="Baumgarten S."/>
            <person name="Simakov O."/>
            <person name="Wilson M."/>
            <person name="Piel J."/>
            <person name="Ashoor H."/>
            <person name="Bougouffa S."/>
            <person name="Bajic V.B."/>
            <person name="Ryu T."/>
            <person name="Ravasi T."/>
            <person name="Bayer T."/>
            <person name="Micklem G."/>
            <person name="Kim H."/>
            <person name="Bhak J."/>
            <person name="Lajeunesse T.C."/>
            <person name="Voolstra C.R."/>
        </authorList>
    </citation>
    <scope>NUCLEOTIDE SEQUENCE [LARGE SCALE GENOMIC DNA]</scope>
    <source>
        <strain evidence="2 3">CCMP2467</strain>
    </source>
</reference>
<keyword evidence="3" id="KW-1185">Reference proteome</keyword>